<keyword evidence="1" id="KW-0862">Zinc</keyword>
<feature type="compositionally biased region" description="Polar residues" evidence="2">
    <location>
        <begin position="379"/>
        <end position="388"/>
    </location>
</feature>
<evidence type="ECO:0000259" key="3">
    <source>
        <dbReference type="PROSITE" id="PS50158"/>
    </source>
</evidence>
<evidence type="ECO:0000256" key="2">
    <source>
        <dbReference type="SAM" id="MobiDB-lite"/>
    </source>
</evidence>
<feature type="compositionally biased region" description="Acidic residues" evidence="2">
    <location>
        <begin position="496"/>
        <end position="505"/>
    </location>
</feature>
<evidence type="ECO:0000313" key="4">
    <source>
        <dbReference type="EMBL" id="SPC96498.1"/>
    </source>
</evidence>
<evidence type="ECO:0000256" key="1">
    <source>
        <dbReference type="PROSITE-ProRule" id="PRU00047"/>
    </source>
</evidence>
<accession>A0A2N9GAR1</accession>
<dbReference type="GO" id="GO:0003676">
    <property type="term" value="F:nucleic acid binding"/>
    <property type="evidence" value="ECO:0007669"/>
    <property type="project" value="InterPro"/>
</dbReference>
<proteinExistence type="predicted"/>
<feature type="region of interest" description="Disordered" evidence="2">
    <location>
        <begin position="525"/>
        <end position="547"/>
    </location>
</feature>
<feature type="domain" description="CCHC-type" evidence="3">
    <location>
        <begin position="546"/>
        <end position="561"/>
    </location>
</feature>
<dbReference type="PANTHER" id="PTHR34222:SF99">
    <property type="entry name" value="PROTEIN, PUTATIVE-RELATED"/>
    <property type="match status" value="1"/>
</dbReference>
<organism evidence="4">
    <name type="scientific">Fagus sylvatica</name>
    <name type="common">Beechnut</name>
    <dbReference type="NCBI Taxonomy" id="28930"/>
    <lineage>
        <taxon>Eukaryota</taxon>
        <taxon>Viridiplantae</taxon>
        <taxon>Streptophyta</taxon>
        <taxon>Embryophyta</taxon>
        <taxon>Tracheophyta</taxon>
        <taxon>Spermatophyta</taxon>
        <taxon>Magnoliopsida</taxon>
        <taxon>eudicotyledons</taxon>
        <taxon>Gunneridae</taxon>
        <taxon>Pentapetalae</taxon>
        <taxon>rosids</taxon>
        <taxon>fabids</taxon>
        <taxon>Fagales</taxon>
        <taxon>Fagaceae</taxon>
        <taxon>Fagus</taxon>
    </lineage>
</organism>
<feature type="region of interest" description="Disordered" evidence="2">
    <location>
        <begin position="486"/>
        <end position="505"/>
    </location>
</feature>
<reference evidence="4" key="1">
    <citation type="submission" date="2018-02" db="EMBL/GenBank/DDBJ databases">
        <authorList>
            <person name="Cohen D.B."/>
            <person name="Kent A.D."/>
        </authorList>
    </citation>
    <scope>NUCLEOTIDE SEQUENCE</scope>
</reference>
<dbReference type="SUPFAM" id="SSF57756">
    <property type="entry name" value="Retrovirus zinc finger-like domains"/>
    <property type="match status" value="1"/>
</dbReference>
<dbReference type="Gene3D" id="4.10.60.10">
    <property type="entry name" value="Zinc finger, CCHC-type"/>
    <property type="match status" value="1"/>
</dbReference>
<feature type="region of interest" description="Disordered" evidence="2">
    <location>
        <begin position="350"/>
        <end position="412"/>
    </location>
</feature>
<dbReference type="SMART" id="SM00343">
    <property type="entry name" value="ZnF_C2HC"/>
    <property type="match status" value="1"/>
</dbReference>
<dbReference type="PANTHER" id="PTHR34222">
    <property type="entry name" value="GAG_PRE-INTEGRS DOMAIN-CONTAINING PROTEIN"/>
    <property type="match status" value="1"/>
</dbReference>
<keyword evidence="1" id="KW-0863">Zinc-finger</keyword>
<feature type="compositionally biased region" description="Basic and acidic residues" evidence="2">
    <location>
        <begin position="530"/>
        <end position="540"/>
    </location>
</feature>
<dbReference type="EMBL" id="OIVN01001671">
    <property type="protein sequence ID" value="SPC96498.1"/>
    <property type="molecule type" value="Genomic_DNA"/>
</dbReference>
<protein>
    <recommendedName>
        <fullName evidence="3">CCHC-type domain-containing protein</fullName>
    </recommendedName>
</protein>
<feature type="compositionally biased region" description="Low complexity" evidence="2">
    <location>
        <begin position="389"/>
        <end position="407"/>
    </location>
</feature>
<dbReference type="AlphaFoldDB" id="A0A2N9GAR1"/>
<keyword evidence="1" id="KW-0479">Metal-binding</keyword>
<dbReference type="InterPro" id="IPR001878">
    <property type="entry name" value="Znf_CCHC"/>
</dbReference>
<dbReference type="GO" id="GO:0008270">
    <property type="term" value="F:zinc ion binding"/>
    <property type="evidence" value="ECO:0007669"/>
    <property type="project" value="UniProtKB-KW"/>
</dbReference>
<gene>
    <name evidence="4" type="ORF">FSB_LOCUS24380</name>
</gene>
<dbReference type="InterPro" id="IPR036875">
    <property type="entry name" value="Znf_CCHC_sf"/>
</dbReference>
<dbReference type="Pfam" id="PF00098">
    <property type="entry name" value="zf-CCHC"/>
    <property type="match status" value="1"/>
</dbReference>
<sequence>MAMGLTIKNKLGFVDGSIGPPKEANLLVKSGSILRNRFSQSNGPQIFQVEQAIGSLSQSQVSVTDYYTKLQAMRQVVENYHQACLMQFLMGLNETFTQVRGQILLMDPMPHIDRVFSLLRQEERQTSIGQLNVPHVESTTLLYKIDKCYKIHGYPPGYRTKGKGPMANQVSHNTSGSNAMAVNEELSPFQLSQLQAQCQQLLAVLNTKPLLSNTPEAPNSNVTYQALANTASSSSLPIHSMSVFASNVKFPKAANENLWVIDTGATDHMAFTPWRMIGLGKLHNGLYLLQTSMDQSSSANLFPQISLSKSSTHSSNNISLPASVQCTNEQPTSMQLWHYRLGHSSFDRYDTSASPHFPKSPCDHPAPVSDPLDSLVQVPDTSCQSPAQPSDSPVSDLPTSLPSLPLRHSSRPKHTASYLQDYHCSLALLASRSLPKRWEAKKTAIYEARDLKVLSLDELFGSLMTYELEMNSKVEEEEVKPKKNFALKSSHHDHDNSEEESDEEEEIALMTRKFKKFLKKKKGFGRRFPKKGENKGESSKNETPTCYKCKKPGHYKNECPQVNKENMKYKKKALKATWDDSE</sequence>
<name>A0A2N9GAR1_FAGSY</name>
<dbReference type="PROSITE" id="PS50158">
    <property type="entry name" value="ZF_CCHC"/>
    <property type="match status" value="1"/>
</dbReference>